<sequence>MDPFPFATPTLTLLLSTVAVSGVVNVATKNDRIMATNRCHVSGGDRRTQDVVSNEKSMFYVNPAVG</sequence>
<evidence type="ECO:0000313" key="2">
    <source>
        <dbReference type="EMBL" id="MBW76859.1"/>
    </source>
</evidence>
<name>A0A2M4DH68_ANODA</name>
<reference evidence="2" key="1">
    <citation type="submission" date="2018-01" db="EMBL/GenBank/DDBJ databases">
        <title>An insight into the sialome of Amazonian anophelines.</title>
        <authorList>
            <person name="Ribeiro J.M."/>
            <person name="Scarpassa V."/>
            <person name="Calvo E."/>
        </authorList>
    </citation>
    <scope>NUCLEOTIDE SEQUENCE</scope>
</reference>
<dbReference type="AlphaFoldDB" id="A0A2M4DH68"/>
<keyword evidence="1" id="KW-0812">Transmembrane</keyword>
<proteinExistence type="predicted"/>
<dbReference type="EMBL" id="GGFL01012681">
    <property type="protein sequence ID" value="MBW76859.1"/>
    <property type="molecule type" value="Transcribed_RNA"/>
</dbReference>
<organism evidence="2">
    <name type="scientific">Anopheles darlingi</name>
    <name type="common">Mosquito</name>
    <dbReference type="NCBI Taxonomy" id="43151"/>
    <lineage>
        <taxon>Eukaryota</taxon>
        <taxon>Metazoa</taxon>
        <taxon>Ecdysozoa</taxon>
        <taxon>Arthropoda</taxon>
        <taxon>Hexapoda</taxon>
        <taxon>Insecta</taxon>
        <taxon>Pterygota</taxon>
        <taxon>Neoptera</taxon>
        <taxon>Endopterygota</taxon>
        <taxon>Diptera</taxon>
        <taxon>Nematocera</taxon>
        <taxon>Culicoidea</taxon>
        <taxon>Culicidae</taxon>
        <taxon>Anophelinae</taxon>
        <taxon>Anopheles</taxon>
    </lineage>
</organism>
<keyword evidence="1" id="KW-0472">Membrane</keyword>
<keyword evidence="1" id="KW-1133">Transmembrane helix</keyword>
<protein>
    <submittedName>
        <fullName evidence="2">Putative secreted protein</fullName>
    </submittedName>
</protein>
<accession>A0A2M4DH68</accession>
<feature type="transmembrane region" description="Helical" evidence="1">
    <location>
        <begin position="6"/>
        <end position="28"/>
    </location>
</feature>
<evidence type="ECO:0000256" key="1">
    <source>
        <dbReference type="SAM" id="Phobius"/>
    </source>
</evidence>